<evidence type="ECO:0000256" key="9">
    <source>
        <dbReference type="ARBA" id="ARBA00023125"/>
    </source>
</evidence>
<feature type="binding site" evidence="12">
    <location>
        <position position="558"/>
    </location>
    <ligand>
        <name>Zn(2+)</name>
        <dbReference type="ChEBI" id="CHEBI:29105"/>
        <label>1</label>
    </ligand>
</feature>
<dbReference type="PROSITE" id="PS51194">
    <property type="entry name" value="HELICASE_CTER"/>
    <property type="match status" value="1"/>
</dbReference>
<dbReference type="Gene3D" id="3.40.1440.60">
    <property type="entry name" value="PriA, 3(prime) DNA-binding domain"/>
    <property type="match status" value="1"/>
</dbReference>
<dbReference type="InterPro" id="IPR027417">
    <property type="entry name" value="P-loop_NTPase"/>
</dbReference>
<keyword evidence="9 12" id="KW-0238">DNA-binding</keyword>
<comment type="cofactor">
    <cofactor evidence="12">
        <name>Zn(2+)</name>
        <dbReference type="ChEBI" id="CHEBI:29105"/>
    </cofactor>
    <text evidence="12">Binds 2 zinc ions per subunit.</text>
</comment>
<feature type="binding site" evidence="12">
    <location>
        <position position="545"/>
    </location>
    <ligand>
        <name>Zn(2+)</name>
        <dbReference type="ChEBI" id="CHEBI:29105"/>
        <label>2</label>
    </ligand>
</feature>
<dbReference type="GO" id="GO:0003677">
    <property type="term" value="F:DNA binding"/>
    <property type="evidence" value="ECO:0007669"/>
    <property type="project" value="UniProtKB-UniRule"/>
</dbReference>
<comment type="catalytic activity">
    <reaction evidence="12">
        <text>Couples ATP hydrolysis with the unwinding of duplex DNA by translocating in the 3'-5' direction.</text>
        <dbReference type="EC" id="5.6.2.4"/>
    </reaction>
</comment>
<dbReference type="EMBL" id="FWWT01000022">
    <property type="protein sequence ID" value="SMB93384.1"/>
    <property type="molecule type" value="Genomic_DNA"/>
</dbReference>
<dbReference type="SMART" id="SM00490">
    <property type="entry name" value="HELICc"/>
    <property type="match status" value="1"/>
</dbReference>
<evidence type="ECO:0000256" key="11">
    <source>
        <dbReference type="ARBA" id="ARBA00048988"/>
    </source>
</evidence>
<feature type="binding site" evidence="12">
    <location>
        <position position="561"/>
    </location>
    <ligand>
        <name>Zn(2+)</name>
        <dbReference type="ChEBI" id="CHEBI:29105"/>
        <label>1</label>
    </ligand>
</feature>
<dbReference type="PROSITE" id="PS51192">
    <property type="entry name" value="HELICASE_ATP_BIND_1"/>
    <property type="match status" value="1"/>
</dbReference>
<keyword evidence="16" id="KW-1185">Reference proteome</keyword>
<feature type="binding site" evidence="12">
    <location>
        <position position="548"/>
    </location>
    <ligand>
        <name>Zn(2+)</name>
        <dbReference type="ChEBI" id="CHEBI:29105"/>
        <label>2</label>
    </ligand>
</feature>
<evidence type="ECO:0000256" key="7">
    <source>
        <dbReference type="ARBA" id="ARBA00022833"/>
    </source>
</evidence>
<evidence type="ECO:0000313" key="16">
    <source>
        <dbReference type="Proteomes" id="UP000192731"/>
    </source>
</evidence>
<evidence type="ECO:0000256" key="1">
    <source>
        <dbReference type="ARBA" id="ARBA00022515"/>
    </source>
</evidence>
<dbReference type="GO" id="GO:1990077">
    <property type="term" value="C:primosome complex"/>
    <property type="evidence" value="ECO:0007669"/>
    <property type="project" value="UniProtKB-UniRule"/>
</dbReference>
<dbReference type="InterPro" id="IPR041236">
    <property type="entry name" value="PriA_C"/>
</dbReference>
<feature type="binding site" evidence="12">
    <location>
        <position position="518"/>
    </location>
    <ligand>
        <name>Zn(2+)</name>
        <dbReference type="ChEBI" id="CHEBI:29105"/>
        <label>1</label>
    </ligand>
</feature>
<dbReference type="InterPro" id="IPR011545">
    <property type="entry name" value="DEAD/DEAH_box_helicase_dom"/>
</dbReference>
<dbReference type="EC" id="5.6.2.4" evidence="12"/>
<comment type="similarity">
    <text evidence="12">Belongs to the helicase family. PriA subfamily.</text>
</comment>
<feature type="binding site" evidence="12">
    <location>
        <position position="527"/>
    </location>
    <ligand>
        <name>Zn(2+)</name>
        <dbReference type="ChEBI" id="CHEBI:29105"/>
        <label>2</label>
    </ligand>
</feature>
<dbReference type="CDD" id="cd18804">
    <property type="entry name" value="SF2_C_priA"/>
    <property type="match status" value="1"/>
</dbReference>
<evidence type="ECO:0000259" key="14">
    <source>
        <dbReference type="PROSITE" id="PS51194"/>
    </source>
</evidence>
<dbReference type="AlphaFoldDB" id="A0A1W1VKB4"/>
<dbReference type="OrthoDB" id="9759544at2"/>
<dbReference type="HAMAP" id="MF_00983">
    <property type="entry name" value="PriA"/>
    <property type="match status" value="1"/>
</dbReference>
<evidence type="ECO:0000313" key="15">
    <source>
        <dbReference type="EMBL" id="SMB93384.1"/>
    </source>
</evidence>
<evidence type="ECO:0000256" key="10">
    <source>
        <dbReference type="ARBA" id="ARBA00023235"/>
    </source>
</evidence>
<keyword evidence="5 12" id="KW-0378">Hydrolase</keyword>
<feature type="domain" description="Helicase C-terminal" evidence="14">
    <location>
        <begin position="553"/>
        <end position="723"/>
    </location>
</feature>
<evidence type="ECO:0000259" key="13">
    <source>
        <dbReference type="PROSITE" id="PS51192"/>
    </source>
</evidence>
<proteinExistence type="inferred from homology"/>
<keyword evidence="3 12" id="KW-0479">Metal-binding</keyword>
<keyword evidence="8 12" id="KW-0067">ATP-binding</keyword>
<dbReference type="InterPro" id="IPR005259">
    <property type="entry name" value="PriA"/>
</dbReference>
<comment type="subunit">
    <text evidence="12">Component of the replication restart primosome.</text>
</comment>
<gene>
    <name evidence="12" type="primary">priA</name>
    <name evidence="15" type="ORF">SAMN00017405_0025</name>
</gene>
<evidence type="ECO:0000256" key="8">
    <source>
        <dbReference type="ARBA" id="ARBA00022840"/>
    </source>
</evidence>
<comment type="catalytic activity">
    <reaction evidence="11 12">
        <text>ATP + H2O = ADP + phosphate + H(+)</text>
        <dbReference type="Rhea" id="RHEA:13065"/>
        <dbReference type="ChEBI" id="CHEBI:15377"/>
        <dbReference type="ChEBI" id="CHEBI:15378"/>
        <dbReference type="ChEBI" id="CHEBI:30616"/>
        <dbReference type="ChEBI" id="CHEBI:43474"/>
        <dbReference type="ChEBI" id="CHEBI:456216"/>
        <dbReference type="EC" id="5.6.2.4"/>
    </reaction>
</comment>
<dbReference type="Pfam" id="PF18074">
    <property type="entry name" value="PriA_C"/>
    <property type="match status" value="1"/>
</dbReference>
<dbReference type="CDD" id="cd17929">
    <property type="entry name" value="DEXHc_priA"/>
    <property type="match status" value="1"/>
</dbReference>
<dbReference type="PANTHER" id="PTHR30580">
    <property type="entry name" value="PRIMOSOMAL PROTEIN N"/>
    <property type="match status" value="1"/>
</dbReference>
<dbReference type="GO" id="GO:0008270">
    <property type="term" value="F:zinc ion binding"/>
    <property type="evidence" value="ECO:0007669"/>
    <property type="project" value="UniProtKB-UniRule"/>
</dbReference>
<dbReference type="InterPro" id="IPR042115">
    <property type="entry name" value="PriA_3primeBD_sf"/>
</dbReference>
<dbReference type="GO" id="GO:0006270">
    <property type="term" value="P:DNA replication initiation"/>
    <property type="evidence" value="ECO:0007669"/>
    <property type="project" value="TreeGrafter"/>
</dbReference>
<dbReference type="InterPro" id="IPR040498">
    <property type="entry name" value="PriA_CRR"/>
</dbReference>
<evidence type="ECO:0000256" key="5">
    <source>
        <dbReference type="ARBA" id="ARBA00022801"/>
    </source>
</evidence>
<dbReference type="RefSeq" id="WP_084053802.1">
    <property type="nucleotide sequence ID" value="NZ_FWWT01000022.1"/>
</dbReference>
<feature type="binding site" evidence="12">
    <location>
        <position position="521"/>
    </location>
    <ligand>
        <name>Zn(2+)</name>
        <dbReference type="ChEBI" id="CHEBI:29105"/>
        <label>1</label>
    </ligand>
</feature>
<dbReference type="Pfam" id="PF00271">
    <property type="entry name" value="Helicase_C"/>
    <property type="match status" value="1"/>
</dbReference>
<keyword evidence="1 12" id="KW-0639">Primosome</keyword>
<comment type="function">
    <text evidence="12">Initiates the restart of stalled replication forks, which reloads the replicative helicase on sites other than the origin of replication. Recognizes and binds to abandoned replication forks and remodels them to uncover a helicase loading site. Promotes assembly of the primosome at these replication forks.</text>
</comment>
<feature type="domain" description="Helicase ATP-binding" evidence="13">
    <location>
        <begin position="289"/>
        <end position="456"/>
    </location>
</feature>
<keyword evidence="2 12" id="KW-0235">DNA replication</keyword>
<dbReference type="Pfam" id="PF17764">
    <property type="entry name" value="PriA_3primeBD"/>
    <property type="match status" value="1"/>
</dbReference>
<evidence type="ECO:0000256" key="2">
    <source>
        <dbReference type="ARBA" id="ARBA00022705"/>
    </source>
</evidence>
<dbReference type="GO" id="GO:0005524">
    <property type="term" value="F:ATP binding"/>
    <property type="evidence" value="ECO:0007669"/>
    <property type="project" value="UniProtKB-UniRule"/>
</dbReference>
<keyword evidence="4 12" id="KW-0547">Nucleotide-binding</keyword>
<dbReference type="NCBIfam" id="NF004066">
    <property type="entry name" value="PRK05580.1-3"/>
    <property type="match status" value="1"/>
</dbReference>
<dbReference type="Pfam" id="PF00270">
    <property type="entry name" value="DEAD"/>
    <property type="match status" value="1"/>
</dbReference>
<dbReference type="FunFam" id="3.40.50.300:FF:000489">
    <property type="entry name" value="Primosome assembly protein PriA"/>
    <property type="match status" value="1"/>
</dbReference>
<dbReference type="InterPro" id="IPR041222">
    <property type="entry name" value="PriA_3primeBD"/>
</dbReference>
<keyword evidence="7 12" id="KW-0862">Zinc</keyword>
<evidence type="ECO:0000256" key="4">
    <source>
        <dbReference type="ARBA" id="ARBA00022741"/>
    </source>
</evidence>
<dbReference type="NCBIfam" id="TIGR00595">
    <property type="entry name" value="priA"/>
    <property type="match status" value="1"/>
</dbReference>
<dbReference type="GO" id="GO:0006269">
    <property type="term" value="P:DNA replication, synthesis of primer"/>
    <property type="evidence" value="ECO:0007669"/>
    <property type="project" value="UniProtKB-KW"/>
</dbReference>
<dbReference type="PANTHER" id="PTHR30580:SF0">
    <property type="entry name" value="PRIMOSOMAL PROTEIN N"/>
    <property type="match status" value="1"/>
</dbReference>
<dbReference type="GO" id="GO:0016887">
    <property type="term" value="F:ATP hydrolysis activity"/>
    <property type="evidence" value="ECO:0007669"/>
    <property type="project" value="RHEA"/>
</dbReference>
<feature type="binding site" evidence="12">
    <location>
        <position position="530"/>
    </location>
    <ligand>
        <name>Zn(2+)</name>
        <dbReference type="ChEBI" id="CHEBI:29105"/>
        <label>2</label>
    </ligand>
</feature>
<dbReference type="Gene3D" id="3.40.50.300">
    <property type="entry name" value="P-loop containing nucleotide triphosphate hydrolases"/>
    <property type="match status" value="2"/>
</dbReference>
<dbReference type="SMART" id="SM00487">
    <property type="entry name" value="DEXDc"/>
    <property type="match status" value="1"/>
</dbReference>
<dbReference type="InterPro" id="IPR001650">
    <property type="entry name" value="Helicase_C-like"/>
</dbReference>
<organism evidence="15 16">
    <name type="scientific">Desulfonispora thiosulfatigenes DSM 11270</name>
    <dbReference type="NCBI Taxonomy" id="656914"/>
    <lineage>
        <taxon>Bacteria</taxon>
        <taxon>Bacillati</taxon>
        <taxon>Bacillota</taxon>
        <taxon>Clostridia</taxon>
        <taxon>Eubacteriales</taxon>
        <taxon>Peptococcaceae</taxon>
        <taxon>Desulfonispora</taxon>
    </lineage>
</organism>
<name>A0A1W1VKB4_DESTI</name>
<dbReference type="InterPro" id="IPR014001">
    <property type="entry name" value="Helicase_ATP-bd"/>
</dbReference>
<dbReference type="SUPFAM" id="SSF52540">
    <property type="entry name" value="P-loop containing nucleoside triphosphate hydrolases"/>
    <property type="match status" value="2"/>
</dbReference>
<dbReference type="Proteomes" id="UP000192731">
    <property type="component" value="Unassembled WGS sequence"/>
</dbReference>
<protein>
    <recommendedName>
        <fullName evidence="12">Replication restart protein PriA</fullName>
    </recommendedName>
    <alternativeName>
        <fullName evidence="12">ATP-dependent DNA helicase PriA</fullName>
        <ecNumber evidence="12">5.6.2.4</ecNumber>
    </alternativeName>
    <alternativeName>
        <fullName evidence="12">DNA 3'-5' helicase PriA</fullName>
    </alternativeName>
</protein>
<dbReference type="STRING" id="656914.SAMN00017405_0025"/>
<evidence type="ECO:0000256" key="3">
    <source>
        <dbReference type="ARBA" id="ARBA00022723"/>
    </source>
</evidence>
<dbReference type="GO" id="GO:0043138">
    <property type="term" value="F:3'-5' DNA helicase activity"/>
    <property type="evidence" value="ECO:0007669"/>
    <property type="project" value="UniProtKB-EC"/>
</dbReference>
<dbReference type="GO" id="GO:0006310">
    <property type="term" value="P:DNA recombination"/>
    <property type="evidence" value="ECO:0007669"/>
    <property type="project" value="InterPro"/>
</dbReference>
<dbReference type="Pfam" id="PF18319">
    <property type="entry name" value="Zn_ribbon_PriA"/>
    <property type="match status" value="1"/>
</dbReference>
<evidence type="ECO:0000256" key="12">
    <source>
        <dbReference type="HAMAP-Rule" id="MF_00983"/>
    </source>
</evidence>
<sequence>MQNLVAVVVNLPKQSEKQILYYKFPEKMVDILKIGCRVLVPVGNALREGYVVDFPETSEIKKLKEIAQILEDKPLIPEELMKLALWISKSYLSPIHKVIEQIIPPAMRIEPDRWVRLLENNELSISLSVLDVRVANILSSLENGPVKLNSLLRKYGGDINSSLQDLKQRGLIEIFLDFKTKETNSSVTIIEKIVKKEEYDNVLKELKRAPIQLKILNILDTVGQIEQQKLLKEYSLNLSSINALEKKGYIRKHKLKKERTPELNEEFLNHKKLTLNDSQQNAVSLITKAINENQLETFLLHGVTGSGKTEVYLRSIINAVNQGKGALLLVPEISLTHQTIGRFKGVLGQQVVVLHSGLSEGERLDAWNALRSGNAKVAIGVRSAVFAPVQNLGIIIIDEEHESTYKQTEPDPRYHTRDVAIERIRNLNGVLILGSATPSIETYYNAKQNNYTLIELAQRVKANPLPKVEVVDLKNELESGNKSIFSRVLHQSISDTLAKGEQVILFMNRRGYSTFVLCRECGESLMCKNCSISLTYHFVNSEMRCHYCNYRASVPTKCPHCGSKYIRYFGSGTQQVEVELIKAFPGIKVTRMDVDTTTRKNSHQELLAEFSKGETQVLLGTQMIAKGLDFPNVTLVGVIAADTSLNLPDFRAGEKTFQLITQVAGRTGRGDKIGKVIVQTYNPEHYAIIHAKNHDYKSFYEKEIEQRQIIGYPPFNSLVRIIINGHEEDIVMNLAEKIGLDLKNISKDKIEIFGPAPAPLAKIQNRFRWQIILKANSLDFLRKVAWHEYKKYVNLKEYNQLRIIIDIEPQSIL</sequence>
<accession>A0A1W1VKB4</accession>
<evidence type="ECO:0000256" key="6">
    <source>
        <dbReference type="ARBA" id="ARBA00022806"/>
    </source>
</evidence>
<reference evidence="15 16" key="1">
    <citation type="submission" date="2017-04" db="EMBL/GenBank/DDBJ databases">
        <authorList>
            <person name="Afonso C.L."/>
            <person name="Miller P.J."/>
            <person name="Scott M.A."/>
            <person name="Spackman E."/>
            <person name="Goraichik I."/>
            <person name="Dimitrov K.M."/>
            <person name="Suarez D.L."/>
            <person name="Swayne D.E."/>
        </authorList>
    </citation>
    <scope>NUCLEOTIDE SEQUENCE [LARGE SCALE GENOMIC DNA]</scope>
    <source>
        <strain evidence="15 16">DSM 11270</strain>
    </source>
</reference>
<keyword evidence="6 12" id="KW-0347">Helicase</keyword>
<keyword evidence="10 12" id="KW-0413">Isomerase</keyword>
<dbReference type="GO" id="GO:0006302">
    <property type="term" value="P:double-strand break repair"/>
    <property type="evidence" value="ECO:0007669"/>
    <property type="project" value="InterPro"/>
</dbReference>